<protein>
    <submittedName>
        <fullName evidence="1">Uncharacterized protein</fullName>
    </submittedName>
</protein>
<name>A0AAD9IR08_9ANNE</name>
<proteinExistence type="predicted"/>
<reference evidence="1" key="1">
    <citation type="journal article" date="2023" name="Mol. Biol. Evol.">
        <title>Third-Generation Sequencing Reveals the Adaptive Role of the Epigenome in Three Deep-Sea Polychaetes.</title>
        <authorList>
            <person name="Perez M."/>
            <person name="Aroh O."/>
            <person name="Sun Y."/>
            <person name="Lan Y."/>
            <person name="Juniper S.K."/>
            <person name="Young C.R."/>
            <person name="Angers B."/>
            <person name="Qian P.Y."/>
        </authorList>
    </citation>
    <scope>NUCLEOTIDE SEQUENCE</scope>
    <source>
        <strain evidence="1">P08H-3</strain>
    </source>
</reference>
<dbReference type="EMBL" id="JAODUP010002618">
    <property type="protein sequence ID" value="KAK2138675.1"/>
    <property type="molecule type" value="Genomic_DNA"/>
</dbReference>
<sequence>MDVDSPIESMISVTSNEDDNVEELLKLSDQKYWAPEEDDKEPEITVTVTEEEEPITDIIVIGEFEEFTVTILDKDDNVIVDDEPSENGRVTLEKEVPGKTVKIVFTPTTDGTVKVDTVEVKYCAEPGIAIY</sequence>
<evidence type="ECO:0000313" key="2">
    <source>
        <dbReference type="Proteomes" id="UP001208570"/>
    </source>
</evidence>
<dbReference type="AlphaFoldDB" id="A0AAD9IR08"/>
<accession>A0AAD9IR08</accession>
<organism evidence="1 2">
    <name type="scientific">Paralvinella palmiformis</name>
    <dbReference type="NCBI Taxonomy" id="53620"/>
    <lineage>
        <taxon>Eukaryota</taxon>
        <taxon>Metazoa</taxon>
        <taxon>Spiralia</taxon>
        <taxon>Lophotrochozoa</taxon>
        <taxon>Annelida</taxon>
        <taxon>Polychaeta</taxon>
        <taxon>Sedentaria</taxon>
        <taxon>Canalipalpata</taxon>
        <taxon>Terebellida</taxon>
        <taxon>Terebelliformia</taxon>
        <taxon>Alvinellidae</taxon>
        <taxon>Paralvinella</taxon>
    </lineage>
</organism>
<comment type="caution">
    <text evidence="1">The sequence shown here is derived from an EMBL/GenBank/DDBJ whole genome shotgun (WGS) entry which is preliminary data.</text>
</comment>
<gene>
    <name evidence="1" type="ORF">LSH36_2467g00002</name>
</gene>
<dbReference type="Proteomes" id="UP001208570">
    <property type="component" value="Unassembled WGS sequence"/>
</dbReference>
<evidence type="ECO:0000313" key="1">
    <source>
        <dbReference type="EMBL" id="KAK2138675.1"/>
    </source>
</evidence>
<keyword evidence="2" id="KW-1185">Reference proteome</keyword>